<keyword evidence="3" id="KW-0735">Signal-anchor</keyword>
<name>A0AAD9KMG3_RIDPI</name>
<keyword evidence="1 3" id="KW-0328">Glycosyltransferase</keyword>
<evidence type="ECO:0000313" key="5">
    <source>
        <dbReference type="Proteomes" id="UP001209878"/>
    </source>
</evidence>
<evidence type="ECO:0000256" key="3">
    <source>
        <dbReference type="RuleBase" id="RU363129"/>
    </source>
</evidence>
<comment type="subcellular location">
    <subcellularLocation>
        <location evidence="3">Golgi apparatus</location>
        <location evidence="3">Golgi stack membrane</location>
        <topology evidence="3">Single-pass type II membrane protein</topology>
    </subcellularLocation>
</comment>
<accession>A0AAD9KMG3</accession>
<dbReference type="AlphaFoldDB" id="A0AAD9KMG3"/>
<dbReference type="PANTHER" id="PTHR11927">
    <property type="entry name" value="GALACTOSIDE 2-L-FUCOSYLTRANSFERASE"/>
    <property type="match status" value="1"/>
</dbReference>
<protein>
    <recommendedName>
        <fullName evidence="3">L-Fucosyltransferase</fullName>
        <ecNumber evidence="3">2.4.1.-</ecNumber>
    </recommendedName>
</protein>
<evidence type="ECO:0000313" key="4">
    <source>
        <dbReference type="EMBL" id="KAK2174273.1"/>
    </source>
</evidence>
<keyword evidence="3" id="KW-0812">Transmembrane</keyword>
<keyword evidence="5" id="KW-1185">Reference proteome</keyword>
<dbReference type="GO" id="GO:0032580">
    <property type="term" value="C:Golgi cisterna membrane"/>
    <property type="evidence" value="ECO:0007669"/>
    <property type="project" value="UniProtKB-SubCell"/>
</dbReference>
<dbReference type="GO" id="GO:0005975">
    <property type="term" value="P:carbohydrate metabolic process"/>
    <property type="evidence" value="ECO:0007669"/>
    <property type="project" value="InterPro"/>
</dbReference>
<comment type="similarity">
    <text evidence="3">Belongs to the glycosyltransferase 11 family.</text>
</comment>
<dbReference type="Pfam" id="PF01531">
    <property type="entry name" value="Glyco_transf_11"/>
    <property type="match status" value="1"/>
</dbReference>
<keyword evidence="2 3" id="KW-0808">Transferase</keyword>
<dbReference type="GO" id="GO:0008107">
    <property type="term" value="F:galactoside 2-alpha-L-fucosyltransferase activity"/>
    <property type="evidence" value="ECO:0007669"/>
    <property type="project" value="InterPro"/>
</dbReference>
<organism evidence="4 5">
    <name type="scientific">Ridgeia piscesae</name>
    <name type="common">Tubeworm</name>
    <dbReference type="NCBI Taxonomy" id="27915"/>
    <lineage>
        <taxon>Eukaryota</taxon>
        <taxon>Metazoa</taxon>
        <taxon>Spiralia</taxon>
        <taxon>Lophotrochozoa</taxon>
        <taxon>Annelida</taxon>
        <taxon>Polychaeta</taxon>
        <taxon>Sedentaria</taxon>
        <taxon>Canalipalpata</taxon>
        <taxon>Sabellida</taxon>
        <taxon>Siboglinidae</taxon>
        <taxon>Ridgeia</taxon>
    </lineage>
</organism>
<evidence type="ECO:0000256" key="1">
    <source>
        <dbReference type="ARBA" id="ARBA00022676"/>
    </source>
</evidence>
<comment type="pathway">
    <text evidence="3">Protein modification; protein glycosylation.</text>
</comment>
<keyword evidence="3" id="KW-0325">Glycoprotein</keyword>
<dbReference type="EC" id="2.4.1.-" evidence="3"/>
<reference evidence="4" key="1">
    <citation type="journal article" date="2023" name="Mol. Biol. Evol.">
        <title>Third-Generation Sequencing Reveals the Adaptive Role of the Epigenome in Three Deep-Sea Polychaetes.</title>
        <authorList>
            <person name="Perez M."/>
            <person name="Aroh O."/>
            <person name="Sun Y."/>
            <person name="Lan Y."/>
            <person name="Juniper S.K."/>
            <person name="Young C.R."/>
            <person name="Angers B."/>
            <person name="Qian P.Y."/>
        </authorList>
    </citation>
    <scope>NUCLEOTIDE SEQUENCE</scope>
    <source>
        <strain evidence="4">R07B-5</strain>
    </source>
</reference>
<sequence>MYIVNAMAYFRLQFPDVHFVLCSDDTTWCEKELGRLPNVTVSKGNRSEVDLAILAGCQHSVMTVGTFGWWGAWLSGGHVVYYPTPSVVGSVRAKRFKASDYFPPHWVPGSG</sequence>
<proteinExistence type="inferred from homology"/>
<dbReference type="Proteomes" id="UP001209878">
    <property type="component" value="Unassembled WGS sequence"/>
</dbReference>
<keyword evidence="3" id="KW-0333">Golgi apparatus</keyword>
<dbReference type="EMBL" id="JAODUO010000814">
    <property type="protein sequence ID" value="KAK2174273.1"/>
    <property type="molecule type" value="Genomic_DNA"/>
</dbReference>
<dbReference type="PANTHER" id="PTHR11927:SF9">
    <property type="entry name" value="L-FUCOSYLTRANSFERASE"/>
    <property type="match status" value="1"/>
</dbReference>
<comment type="caution">
    <text evidence="4">The sequence shown here is derived from an EMBL/GenBank/DDBJ whole genome shotgun (WGS) entry which is preliminary data.</text>
</comment>
<dbReference type="InterPro" id="IPR002516">
    <property type="entry name" value="Glyco_trans_11"/>
</dbReference>
<gene>
    <name evidence="4" type="ORF">NP493_814g01048</name>
</gene>
<evidence type="ECO:0000256" key="2">
    <source>
        <dbReference type="ARBA" id="ARBA00022679"/>
    </source>
</evidence>